<evidence type="ECO:0000313" key="6">
    <source>
        <dbReference type="Proteomes" id="UP000248090"/>
    </source>
</evidence>
<dbReference type="Proteomes" id="UP000248090">
    <property type="component" value="Unassembled WGS sequence"/>
</dbReference>
<dbReference type="PANTHER" id="PTHR43790:SF4">
    <property type="entry name" value="GUANOSINE IMPORT ATP-BINDING PROTEIN NUPO"/>
    <property type="match status" value="1"/>
</dbReference>
<dbReference type="CDD" id="cd03216">
    <property type="entry name" value="ABC_Carb_Monos_I"/>
    <property type="match status" value="1"/>
</dbReference>
<dbReference type="InterPro" id="IPR003439">
    <property type="entry name" value="ABC_transporter-like_ATP-bd"/>
</dbReference>
<dbReference type="Gene3D" id="3.40.50.300">
    <property type="entry name" value="P-loop containing nucleotide triphosphate hydrolases"/>
    <property type="match status" value="2"/>
</dbReference>
<dbReference type="PANTHER" id="PTHR43790">
    <property type="entry name" value="CARBOHYDRATE TRANSPORT ATP-BINDING PROTEIN MG119-RELATED"/>
    <property type="match status" value="1"/>
</dbReference>
<proteinExistence type="predicted"/>
<evidence type="ECO:0000259" key="4">
    <source>
        <dbReference type="PROSITE" id="PS50893"/>
    </source>
</evidence>
<dbReference type="InterPro" id="IPR027417">
    <property type="entry name" value="P-loop_NTPase"/>
</dbReference>
<dbReference type="InterPro" id="IPR003593">
    <property type="entry name" value="AAA+_ATPase"/>
</dbReference>
<evidence type="ECO:0000256" key="1">
    <source>
        <dbReference type="ARBA" id="ARBA00022741"/>
    </source>
</evidence>
<reference evidence="5 6" key="1">
    <citation type="submission" date="2015-03" db="EMBL/GenBank/DDBJ databases">
        <authorList>
            <person name="Krishnan R."/>
            <person name="Midha S."/>
            <person name="Patil P.B."/>
            <person name="Rameshkumar N."/>
        </authorList>
    </citation>
    <scope>NUCLEOTIDE SEQUENCE [LARGE SCALE GENOMIC DNA]</scope>
    <source>
        <strain evidence="5 6">L1E11</strain>
    </source>
</reference>
<keyword evidence="6" id="KW-1185">Reference proteome</keyword>
<dbReference type="GO" id="GO:0005524">
    <property type="term" value="F:ATP binding"/>
    <property type="evidence" value="ECO:0007669"/>
    <property type="project" value="UniProtKB-KW"/>
</dbReference>
<comment type="caution">
    <text evidence="5">The sequence shown here is derived from an EMBL/GenBank/DDBJ whole genome shotgun (WGS) entry which is preliminary data.</text>
</comment>
<dbReference type="SUPFAM" id="SSF52540">
    <property type="entry name" value="P-loop containing nucleoside triphosphate hydrolases"/>
    <property type="match status" value="2"/>
</dbReference>
<dbReference type="InterPro" id="IPR050107">
    <property type="entry name" value="ABC_carbohydrate_import_ATPase"/>
</dbReference>
<evidence type="ECO:0000313" key="5">
    <source>
        <dbReference type="EMBL" id="PXF31797.1"/>
    </source>
</evidence>
<gene>
    <name evidence="5" type="ORF">WH50_08025</name>
</gene>
<dbReference type="EMBL" id="LAPT01000033">
    <property type="protein sequence ID" value="PXF31797.1"/>
    <property type="molecule type" value="Genomic_DNA"/>
</dbReference>
<dbReference type="PROSITE" id="PS50893">
    <property type="entry name" value="ABC_TRANSPORTER_2"/>
    <property type="match status" value="2"/>
</dbReference>
<accession>A0ABX5LYM4</accession>
<sequence length="529" mass="56989">MTVHTSQPAGSKDPASAASSPPALELINISKRFGAVQANKNISLSVPAGTIQGIVGENGAGKSTLMSIIYGFYEADEGQVKVDGKVCTIRSSQDAIRAGIGMVHQHFMLVDNFSVIENVMLGAEGGALLRQGREHVRNELLRLGREYNLEVDPDAIVGELSVGLQQRVEILKALYRGARILILDEPTGVLTPQETDELFRILFSLREQGVTVILITHKLREIIDATTQVAVMRAGEVVAHRLTAQTSKEELAELMVGRKVLLQVNKADAQAGQVLMEVSHLCVNDAQGVRRVKDVSFQLRAGEVVGIAGVSGNGQSELLEAMSGILPVGSGTITLGGASISAESPKDPAQLRELGLAHVPEDRHRMGVVTAFSAKESAILGHHHYPEFNGKVLMNQEAILSSYKEKAETYDIRPRDPHLKSANFSGGNQQKIVLAREMEHDPAVLLIGQPTRGVDIGAIEFIHQRIIAMRDAGKAILLVSVELEEIMSVSDRILVMCDGQITGEVNASEANERTLGLLMANAQQEEVSA</sequence>
<feature type="region of interest" description="Disordered" evidence="3">
    <location>
        <begin position="1"/>
        <end position="20"/>
    </location>
</feature>
<keyword evidence="1" id="KW-0547">Nucleotide-binding</keyword>
<dbReference type="SMART" id="SM00382">
    <property type="entry name" value="AAA"/>
    <property type="match status" value="2"/>
</dbReference>
<keyword evidence="2 5" id="KW-0067">ATP-binding</keyword>
<dbReference type="CDD" id="cd03215">
    <property type="entry name" value="ABC_Carb_Monos_II"/>
    <property type="match status" value="1"/>
</dbReference>
<dbReference type="PROSITE" id="PS00211">
    <property type="entry name" value="ABC_TRANSPORTER_1"/>
    <property type="match status" value="1"/>
</dbReference>
<dbReference type="Pfam" id="PF00005">
    <property type="entry name" value="ABC_tran"/>
    <property type="match status" value="2"/>
</dbReference>
<feature type="domain" description="ABC transporter" evidence="4">
    <location>
        <begin position="276"/>
        <end position="523"/>
    </location>
</feature>
<organism evidence="5 6">
    <name type="scientific">Pokkaliibacter plantistimulans</name>
    <dbReference type="NCBI Taxonomy" id="1635171"/>
    <lineage>
        <taxon>Bacteria</taxon>
        <taxon>Pseudomonadati</taxon>
        <taxon>Pseudomonadota</taxon>
        <taxon>Gammaproteobacteria</taxon>
        <taxon>Oceanospirillales</taxon>
        <taxon>Balneatrichaceae</taxon>
        <taxon>Pokkaliibacter</taxon>
    </lineage>
</organism>
<dbReference type="InterPro" id="IPR017871">
    <property type="entry name" value="ABC_transporter-like_CS"/>
</dbReference>
<evidence type="ECO:0000256" key="3">
    <source>
        <dbReference type="SAM" id="MobiDB-lite"/>
    </source>
</evidence>
<dbReference type="RefSeq" id="WP_110186860.1">
    <property type="nucleotide sequence ID" value="NZ_CP177354.1"/>
</dbReference>
<evidence type="ECO:0000256" key="2">
    <source>
        <dbReference type="ARBA" id="ARBA00022840"/>
    </source>
</evidence>
<feature type="domain" description="ABC transporter" evidence="4">
    <location>
        <begin position="24"/>
        <end position="259"/>
    </location>
</feature>
<feature type="compositionally biased region" description="Low complexity" evidence="3">
    <location>
        <begin position="8"/>
        <end position="20"/>
    </location>
</feature>
<name>A0ABX5LYM4_9GAMM</name>
<protein>
    <submittedName>
        <fullName evidence="5">Heme ABC transporter ATP-binding protein</fullName>
    </submittedName>
</protein>